<dbReference type="Pfam" id="PF04186">
    <property type="entry name" value="FxsA"/>
    <property type="match status" value="1"/>
</dbReference>
<feature type="transmembrane region" description="Helical" evidence="1">
    <location>
        <begin position="98"/>
        <end position="117"/>
    </location>
</feature>
<gene>
    <name evidence="2" type="ORF">H7B67_17525</name>
</gene>
<accession>A0A841T073</accession>
<proteinExistence type="predicted"/>
<feature type="transmembrane region" description="Helical" evidence="1">
    <location>
        <begin position="34"/>
        <end position="51"/>
    </location>
</feature>
<evidence type="ECO:0000256" key="1">
    <source>
        <dbReference type="SAM" id="Phobius"/>
    </source>
</evidence>
<dbReference type="PANTHER" id="PTHR35335">
    <property type="entry name" value="UPF0716 PROTEIN FXSA"/>
    <property type="match status" value="1"/>
</dbReference>
<dbReference type="GO" id="GO:0016020">
    <property type="term" value="C:membrane"/>
    <property type="evidence" value="ECO:0007669"/>
    <property type="project" value="InterPro"/>
</dbReference>
<dbReference type="Proteomes" id="UP000535838">
    <property type="component" value="Unassembled WGS sequence"/>
</dbReference>
<sequence length="135" mass="14630">MWIRKAGLFLLIAIIAELAGIIAMGSWIGAWPTFGLLLIGAALGGLLAQTEGRKSWIEVRSLMQSGQPPGPAVLNGICVIAGGFLLAVPGFLSDIVGITLLLPFTRPLYKGFMYVWLERKFRSGQVRVFRGPFGR</sequence>
<keyword evidence="3" id="KW-1185">Reference proteome</keyword>
<protein>
    <submittedName>
        <fullName evidence="2">FxsA family protein</fullName>
    </submittedName>
</protein>
<name>A0A841T073_9BACL</name>
<dbReference type="NCBIfam" id="NF008528">
    <property type="entry name" value="PRK11463.1-2"/>
    <property type="match status" value="1"/>
</dbReference>
<feature type="transmembrane region" description="Helical" evidence="1">
    <location>
        <begin position="72"/>
        <end position="92"/>
    </location>
</feature>
<dbReference type="PANTHER" id="PTHR35335:SF1">
    <property type="entry name" value="UPF0716 PROTEIN FXSA"/>
    <property type="match status" value="1"/>
</dbReference>
<keyword evidence="1" id="KW-0472">Membrane</keyword>
<dbReference type="AlphaFoldDB" id="A0A841T073"/>
<organism evidence="2 3">
    <name type="scientific">Cohnella thailandensis</name>
    <dbReference type="NCBI Taxonomy" id="557557"/>
    <lineage>
        <taxon>Bacteria</taxon>
        <taxon>Bacillati</taxon>
        <taxon>Bacillota</taxon>
        <taxon>Bacilli</taxon>
        <taxon>Bacillales</taxon>
        <taxon>Paenibacillaceae</taxon>
        <taxon>Cohnella</taxon>
    </lineage>
</organism>
<dbReference type="InterPro" id="IPR007313">
    <property type="entry name" value="FxsA"/>
</dbReference>
<dbReference type="RefSeq" id="WP_185121153.1">
    <property type="nucleotide sequence ID" value="NZ_JACJVQ010000015.1"/>
</dbReference>
<evidence type="ECO:0000313" key="3">
    <source>
        <dbReference type="Proteomes" id="UP000535838"/>
    </source>
</evidence>
<dbReference type="EMBL" id="JACJVQ010000015">
    <property type="protein sequence ID" value="MBB6635925.1"/>
    <property type="molecule type" value="Genomic_DNA"/>
</dbReference>
<reference evidence="2 3" key="1">
    <citation type="submission" date="2020-08" db="EMBL/GenBank/DDBJ databases">
        <title>Cohnella phylogeny.</title>
        <authorList>
            <person name="Dunlap C."/>
        </authorList>
    </citation>
    <scope>NUCLEOTIDE SEQUENCE [LARGE SCALE GENOMIC DNA]</scope>
    <source>
        <strain evidence="2 3">DSM 25241</strain>
    </source>
</reference>
<feature type="transmembrane region" description="Helical" evidence="1">
    <location>
        <begin position="7"/>
        <end position="28"/>
    </location>
</feature>
<keyword evidence="1" id="KW-1133">Transmembrane helix</keyword>
<evidence type="ECO:0000313" key="2">
    <source>
        <dbReference type="EMBL" id="MBB6635925.1"/>
    </source>
</evidence>
<comment type="caution">
    <text evidence="2">The sequence shown here is derived from an EMBL/GenBank/DDBJ whole genome shotgun (WGS) entry which is preliminary data.</text>
</comment>
<keyword evidence="1" id="KW-0812">Transmembrane</keyword>